<dbReference type="HOGENOM" id="CLU_3222439_0_0_11"/>
<feature type="region of interest" description="Disordered" evidence="1">
    <location>
        <begin position="25"/>
        <end position="44"/>
    </location>
</feature>
<evidence type="ECO:0000313" key="2">
    <source>
        <dbReference type="EMBL" id="ADI09789.1"/>
    </source>
</evidence>
<protein>
    <submittedName>
        <fullName evidence="2">Uncharacterized protein</fullName>
    </submittedName>
</protein>
<dbReference type="EMBL" id="CP002047">
    <property type="protein sequence ID" value="ADI09789.1"/>
    <property type="molecule type" value="Genomic_DNA"/>
</dbReference>
<dbReference type="KEGG" id="sbh:SBI_06669"/>
<accession>D7BXP1</accession>
<evidence type="ECO:0000313" key="3">
    <source>
        <dbReference type="Proteomes" id="UP000000377"/>
    </source>
</evidence>
<name>D7BXP1_STRBB</name>
<proteinExistence type="predicted"/>
<dbReference type="Proteomes" id="UP000000377">
    <property type="component" value="Chromosome"/>
</dbReference>
<sequence length="44" mass="4087">MGPVSSGTGAVTCVWVTPGGGAGMASPSIGAGRLVPGTQAAPFQ</sequence>
<reference evidence="2 3" key="1">
    <citation type="journal article" date="2010" name="J. Bacteriol.">
        <title>Genome sequence of the milbemycin-producing bacterium Streptomyces bingchenggensis.</title>
        <authorList>
            <person name="Wang X.J."/>
            <person name="Yan Y.J."/>
            <person name="Zhang B."/>
            <person name="An J."/>
            <person name="Wang J.J."/>
            <person name="Tian J."/>
            <person name="Jiang L."/>
            <person name="Chen Y.H."/>
            <person name="Huang S.X."/>
            <person name="Yin M."/>
            <person name="Zhang J."/>
            <person name="Gao A.L."/>
            <person name="Liu C.X."/>
            <person name="Zhu Z.X."/>
            <person name="Xiang W.S."/>
        </authorList>
    </citation>
    <scope>NUCLEOTIDE SEQUENCE [LARGE SCALE GENOMIC DNA]</scope>
    <source>
        <strain evidence="2 3">BCW-1</strain>
    </source>
</reference>
<keyword evidence="3" id="KW-1185">Reference proteome</keyword>
<gene>
    <name evidence="2" type="ordered locus">SBI_06669</name>
</gene>
<dbReference type="AlphaFoldDB" id="D7BXP1"/>
<evidence type="ECO:0000256" key="1">
    <source>
        <dbReference type="SAM" id="MobiDB-lite"/>
    </source>
</evidence>
<organism evidence="2 3">
    <name type="scientific">Streptomyces bingchenggensis (strain BCW-1)</name>
    <dbReference type="NCBI Taxonomy" id="749414"/>
    <lineage>
        <taxon>Bacteria</taxon>
        <taxon>Bacillati</taxon>
        <taxon>Actinomycetota</taxon>
        <taxon>Actinomycetes</taxon>
        <taxon>Kitasatosporales</taxon>
        <taxon>Streptomycetaceae</taxon>
        <taxon>Streptomyces</taxon>
    </lineage>
</organism>